<evidence type="ECO:0000313" key="1">
    <source>
        <dbReference type="EMBL" id="QJI01764.1"/>
    </source>
</evidence>
<protein>
    <submittedName>
        <fullName evidence="1">Uncharacterized protein</fullName>
    </submittedName>
</protein>
<dbReference type="EMBL" id="MT144949">
    <property type="protein sequence ID" value="QJI01764.1"/>
    <property type="molecule type" value="Genomic_DNA"/>
</dbReference>
<dbReference type="AlphaFoldDB" id="A0A6M3XY96"/>
<organism evidence="1">
    <name type="scientific">viral metagenome</name>
    <dbReference type="NCBI Taxonomy" id="1070528"/>
    <lineage>
        <taxon>unclassified sequences</taxon>
        <taxon>metagenomes</taxon>
        <taxon>organismal metagenomes</taxon>
    </lineage>
</organism>
<accession>A0A6M3XY96</accession>
<reference evidence="1" key="1">
    <citation type="submission" date="2020-03" db="EMBL/GenBank/DDBJ databases">
        <title>The deep terrestrial virosphere.</title>
        <authorList>
            <person name="Holmfeldt K."/>
            <person name="Nilsson E."/>
            <person name="Simone D."/>
            <person name="Lopez-Fernandez M."/>
            <person name="Wu X."/>
            <person name="de Brujin I."/>
            <person name="Lundin D."/>
            <person name="Andersson A."/>
            <person name="Bertilsson S."/>
            <person name="Dopson M."/>
        </authorList>
    </citation>
    <scope>NUCLEOTIDE SEQUENCE</scope>
    <source>
        <strain evidence="1">TM448B02758</strain>
    </source>
</reference>
<gene>
    <name evidence="1" type="ORF">TM448B02758_0003</name>
</gene>
<proteinExistence type="predicted"/>
<sequence length="393" mass="40625">MIVLENADILEGDSTLASETDFTIHGLDNSVLKQLADGQLAAAKGTIYTADSTDVVSSIILVNSGAAHNHVNLYLKPSAGTSRRLIPKDLQLEPGYSLHFDGAKVMILDITGGIVSGVNVSDVAYAATWDGVAGVAPSKNAVYDKMEIMAPLNSPTLVTPALGTPASGVLTNCTGLPAAGIVPGTAESDFLVATTTPFTWVKKTLAQVKTILGLVLTQTAEVVGFTLAGGTTSKTITVTQNTSLDEAVAMSSKLTMALGAANLKAFMNAGATAPEWAAGIKQVAYSYNIATATGNQTLAGAGFLPSAAIVFAEIGNVNHNWGMKSGDVSFVLVRDDSYSAATGGYADRIIMLYPAADNGAYASLTFNSDGGVLSWVKISSPTGTVVFHILWIR</sequence>
<name>A0A6M3XY96_9ZZZZ</name>